<dbReference type="Gene3D" id="3.40.50.720">
    <property type="entry name" value="NAD(P)-binding Rossmann-like Domain"/>
    <property type="match status" value="2"/>
</dbReference>
<evidence type="ECO:0000256" key="1">
    <source>
        <dbReference type="ARBA" id="ARBA00005854"/>
    </source>
</evidence>
<dbReference type="InterPro" id="IPR029753">
    <property type="entry name" value="D-isomer_DH_CS"/>
</dbReference>
<dbReference type="PANTHER" id="PTHR42789:SF1">
    <property type="entry name" value="D-ISOMER SPECIFIC 2-HYDROXYACID DEHYDROGENASE FAMILY PROTEIN (AFU_ORTHOLOGUE AFUA_6G10090)"/>
    <property type="match status" value="1"/>
</dbReference>
<dbReference type="Pfam" id="PF00389">
    <property type="entry name" value="2-Hacid_dh"/>
    <property type="match status" value="1"/>
</dbReference>
<comment type="caution">
    <text evidence="8">The sequence shown here is derived from an EMBL/GenBank/DDBJ whole genome shotgun (WGS) entry which is preliminary data.</text>
</comment>
<name>A0A662DI26_UNCAE</name>
<dbReference type="InterPro" id="IPR036291">
    <property type="entry name" value="NAD(P)-bd_dom_sf"/>
</dbReference>
<dbReference type="Proteomes" id="UP000885660">
    <property type="component" value="Unassembled WGS sequence"/>
</dbReference>
<dbReference type="Pfam" id="PF02826">
    <property type="entry name" value="2-Hacid_dh_C"/>
    <property type="match status" value="1"/>
</dbReference>
<organism evidence="8 9">
    <name type="scientific">Aerophobetes bacterium</name>
    <dbReference type="NCBI Taxonomy" id="2030807"/>
    <lineage>
        <taxon>Bacteria</taxon>
        <taxon>Candidatus Aerophobota</taxon>
    </lineage>
</organism>
<gene>
    <name evidence="8" type="ORF">DRI96_02150</name>
    <name evidence="7" type="ORF">ENG47_04725</name>
</gene>
<evidence type="ECO:0000256" key="2">
    <source>
        <dbReference type="ARBA" id="ARBA00023002"/>
    </source>
</evidence>
<dbReference type="InterPro" id="IPR006140">
    <property type="entry name" value="D-isomer_DH_NAD-bd"/>
</dbReference>
<evidence type="ECO:0000259" key="6">
    <source>
        <dbReference type="Pfam" id="PF02826"/>
    </source>
</evidence>
<proteinExistence type="inferred from homology"/>
<evidence type="ECO:0000313" key="7">
    <source>
        <dbReference type="EMBL" id="HDN85041.1"/>
    </source>
</evidence>
<accession>A0A662DI26</accession>
<feature type="domain" description="D-isomer specific 2-hydroxyacid dehydrogenase NAD-binding" evidence="6">
    <location>
        <begin position="113"/>
        <end position="284"/>
    </location>
</feature>
<sequence>MDINVLITSTSFGKVVKEPVEILKSKGYRLIWNKSGRPLKEDELVEKVHDVDAWIAGVDEITAKVISAANNLKIICRYGVGVDNVDLREATKRGIIVTNTPDANSDAVADLTIGLILAVARWIPQADKAVKEGKWDRFFGYSVYDKTLGIIGMGKIGIKVMQRAQGFKMKIIYSDPRKNYEAEKMGARKVDLDELLREADFISIHTPLTSKTKYLIGESELSKMRSTSFLINTARGKLVDEIALYRYLKEKKIAGAAVDVYSKEPPGKSPLLSLDNVVTTPHIGGYTYEALYNMGMMVVKSLIDTLEGKKPDYMVNPEAYK</sequence>
<evidence type="ECO:0000256" key="3">
    <source>
        <dbReference type="ARBA" id="ARBA00023027"/>
    </source>
</evidence>
<dbReference type="PROSITE" id="PS00671">
    <property type="entry name" value="D_2_HYDROXYACID_DH_3"/>
    <property type="match status" value="1"/>
</dbReference>
<evidence type="ECO:0000313" key="8">
    <source>
        <dbReference type="EMBL" id="RLE13971.1"/>
    </source>
</evidence>
<evidence type="ECO:0000259" key="5">
    <source>
        <dbReference type="Pfam" id="PF00389"/>
    </source>
</evidence>
<dbReference type="PANTHER" id="PTHR42789">
    <property type="entry name" value="D-ISOMER SPECIFIC 2-HYDROXYACID DEHYDROGENASE FAMILY PROTEIN (AFU_ORTHOLOGUE AFUA_6G10090)"/>
    <property type="match status" value="1"/>
</dbReference>
<feature type="domain" description="D-isomer specific 2-hydroxyacid dehydrogenase catalytic" evidence="5">
    <location>
        <begin position="14"/>
        <end position="316"/>
    </location>
</feature>
<keyword evidence="2 4" id="KW-0560">Oxidoreductase</keyword>
<reference evidence="8 9" key="1">
    <citation type="submission" date="2018-06" db="EMBL/GenBank/DDBJ databases">
        <title>Extensive metabolic versatility and redundancy in microbially diverse, dynamic hydrothermal sediments.</title>
        <authorList>
            <person name="Dombrowski N."/>
            <person name="Teske A."/>
            <person name="Baker B.J."/>
        </authorList>
    </citation>
    <scope>NUCLEOTIDE SEQUENCE [LARGE SCALE GENOMIC DNA]</scope>
    <source>
        <strain evidence="8">B19_G9</strain>
    </source>
</reference>
<dbReference type="EMBL" id="QMQB01000060">
    <property type="protein sequence ID" value="RLE13971.1"/>
    <property type="molecule type" value="Genomic_DNA"/>
</dbReference>
<dbReference type="CDD" id="cd12172">
    <property type="entry name" value="PGDH_like_2"/>
    <property type="match status" value="1"/>
</dbReference>
<dbReference type="GO" id="GO:0016616">
    <property type="term" value="F:oxidoreductase activity, acting on the CH-OH group of donors, NAD or NADP as acceptor"/>
    <property type="evidence" value="ECO:0007669"/>
    <property type="project" value="InterPro"/>
</dbReference>
<dbReference type="PROSITE" id="PS00670">
    <property type="entry name" value="D_2_HYDROXYACID_DH_2"/>
    <property type="match status" value="1"/>
</dbReference>
<dbReference type="EMBL" id="DRBC01000285">
    <property type="protein sequence ID" value="HDN85041.1"/>
    <property type="molecule type" value="Genomic_DNA"/>
</dbReference>
<dbReference type="AlphaFoldDB" id="A0A662DI26"/>
<dbReference type="Proteomes" id="UP000267654">
    <property type="component" value="Unassembled WGS sequence"/>
</dbReference>
<reference evidence="7" key="2">
    <citation type="journal article" date="2020" name="mSystems">
        <title>Genome- and Community-Level Interaction Insights into Carbon Utilization and Element Cycling Functions of Hydrothermarchaeota in Hydrothermal Sediment.</title>
        <authorList>
            <person name="Zhou Z."/>
            <person name="Liu Y."/>
            <person name="Xu W."/>
            <person name="Pan J."/>
            <person name="Luo Z.H."/>
            <person name="Li M."/>
        </authorList>
    </citation>
    <scope>NUCLEOTIDE SEQUENCE [LARGE SCALE GENOMIC DNA]</scope>
    <source>
        <strain evidence="7">HyVt-219</strain>
    </source>
</reference>
<protein>
    <submittedName>
        <fullName evidence="8">Hydroxyacid dehydrogenase</fullName>
    </submittedName>
</protein>
<dbReference type="InterPro" id="IPR006139">
    <property type="entry name" value="D-isomer_2_OHA_DH_cat_dom"/>
</dbReference>
<dbReference type="FunFam" id="3.40.50.720:FF:000203">
    <property type="entry name" value="D-3-phosphoglycerate dehydrogenase (SerA)"/>
    <property type="match status" value="1"/>
</dbReference>
<dbReference type="SUPFAM" id="SSF51735">
    <property type="entry name" value="NAD(P)-binding Rossmann-fold domains"/>
    <property type="match status" value="1"/>
</dbReference>
<evidence type="ECO:0000313" key="9">
    <source>
        <dbReference type="Proteomes" id="UP000267654"/>
    </source>
</evidence>
<comment type="similarity">
    <text evidence="1 4">Belongs to the D-isomer specific 2-hydroxyacid dehydrogenase family.</text>
</comment>
<keyword evidence="3" id="KW-0520">NAD</keyword>
<dbReference type="GO" id="GO:0051287">
    <property type="term" value="F:NAD binding"/>
    <property type="evidence" value="ECO:0007669"/>
    <property type="project" value="InterPro"/>
</dbReference>
<dbReference type="SUPFAM" id="SSF52283">
    <property type="entry name" value="Formate/glycerate dehydrogenase catalytic domain-like"/>
    <property type="match status" value="1"/>
</dbReference>
<evidence type="ECO:0000256" key="4">
    <source>
        <dbReference type="RuleBase" id="RU003719"/>
    </source>
</evidence>
<dbReference type="InterPro" id="IPR050857">
    <property type="entry name" value="D-2-hydroxyacid_DH"/>
</dbReference>